<sequence length="225" mass="25299">MKKLLEKLPVEGLLIIVVILLGLIITIYFTKIDSVVQSHNKIIITNVNEQEQNDALFISKNEPTTATVINTEPNIDEKPDITEIKKKVRIFFIKVNNDGEIELKSELKLMYVGKTPLKKSIEKLLEGPDTTDINRGLLTLIPDGSKLLSVSIKDGVAYLNFNEMFRFNPLGVEGYIAQIKQIVYTATEYETVESVLFSIDGARQEYLGPEGVYIGRPISRADLEL</sequence>
<dbReference type="RefSeq" id="WP_149566881.1">
    <property type="nucleotide sequence ID" value="NZ_CP035807.1"/>
</dbReference>
<gene>
    <name evidence="3" type="ORF">EW093_02545</name>
</gene>
<reference evidence="3 4" key="1">
    <citation type="submission" date="2019-02" db="EMBL/GenBank/DDBJ databases">
        <authorList>
            <person name="Fomenkov A."/>
            <person name="Dubinina G."/>
            <person name="Grabovich M."/>
            <person name="Vincze T."/>
            <person name="Roberts R.J."/>
        </authorList>
    </citation>
    <scope>NUCLEOTIDE SEQUENCE [LARGE SCALE GENOMIC DNA]</scope>
    <source>
        <strain evidence="3 4">P</strain>
    </source>
</reference>
<dbReference type="InterPro" id="IPR019606">
    <property type="entry name" value="GerMN"/>
</dbReference>
<dbReference type="OrthoDB" id="306061at2"/>
<dbReference type="Pfam" id="PF10646">
    <property type="entry name" value="Germane"/>
    <property type="match status" value="1"/>
</dbReference>
<accession>A0A5C1Q6C7</accession>
<evidence type="ECO:0000259" key="2">
    <source>
        <dbReference type="SMART" id="SM00909"/>
    </source>
</evidence>
<evidence type="ECO:0000313" key="4">
    <source>
        <dbReference type="Proteomes" id="UP000323824"/>
    </source>
</evidence>
<keyword evidence="1" id="KW-1133">Transmembrane helix</keyword>
<evidence type="ECO:0000313" key="3">
    <source>
        <dbReference type="EMBL" id="QEN03623.1"/>
    </source>
</evidence>
<organism evidence="3 4">
    <name type="scientific">Thiospirochaeta perfilievii</name>
    <dbReference type="NCBI Taxonomy" id="252967"/>
    <lineage>
        <taxon>Bacteria</taxon>
        <taxon>Pseudomonadati</taxon>
        <taxon>Spirochaetota</taxon>
        <taxon>Spirochaetia</taxon>
        <taxon>Spirochaetales</taxon>
        <taxon>Spirochaetaceae</taxon>
        <taxon>Thiospirochaeta</taxon>
    </lineage>
</organism>
<dbReference type="Proteomes" id="UP000323824">
    <property type="component" value="Chromosome"/>
</dbReference>
<dbReference type="EMBL" id="CP035807">
    <property type="protein sequence ID" value="QEN03623.1"/>
    <property type="molecule type" value="Genomic_DNA"/>
</dbReference>
<dbReference type="SMART" id="SM00909">
    <property type="entry name" value="Germane"/>
    <property type="match status" value="1"/>
</dbReference>
<keyword evidence="1" id="KW-0472">Membrane</keyword>
<feature type="transmembrane region" description="Helical" evidence="1">
    <location>
        <begin position="12"/>
        <end position="30"/>
    </location>
</feature>
<dbReference type="KEGG" id="sper:EW093_02545"/>
<protein>
    <recommendedName>
        <fullName evidence="2">GerMN domain-containing protein</fullName>
    </recommendedName>
</protein>
<evidence type="ECO:0000256" key="1">
    <source>
        <dbReference type="SAM" id="Phobius"/>
    </source>
</evidence>
<proteinExistence type="predicted"/>
<feature type="domain" description="GerMN" evidence="2">
    <location>
        <begin position="117"/>
        <end position="208"/>
    </location>
</feature>
<keyword evidence="4" id="KW-1185">Reference proteome</keyword>
<reference evidence="3 4" key="2">
    <citation type="submission" date="2019-09" db="EMBL/GenBank/DDBJ databases">
        <title>Complete Genome Sequence and Methylome Analysis of free living Spirochaetas.</title>
        <authorList>
            <person name="Leshcheva N."/>
            <person name="Mikheeva N."/>
        </authorList>
    </citation>
    <scope>NUCLEOTIDE SEQUENCE [LARGE SCALE GENOMIC DNA]</scope>
    <source>
        <strain evidence="3 4">P</strain>
    </source>
</reference>
<keyword evidence="1" id="KW-0812">Transmembrane</keyword>
<dbReference type="AlphaFoldDB" id="A0A5C1Q6C7"/>
<name>A0A5C1Q6C7_9SPIO</name>